<evidence type="ECO:0000256" key="2">
    <source>
        <dbReference type="SAM" id="Phobius"/>
    </source>
</evidence>
<evidence type="ECO:0000256" key="1">
    <source>
        <dbReference type="SAM" id="Coils"/>
    </source>
</evidence>
<comment type="caution">
    <text evidence="4">The sequence shown here is derived from an EMBL/GenBank/DDBJ whole genome shotgun (WGS) entry which is preliminary data.</text>
</comment>
<dbReference type="EMBL" id="WWEO01000043">
    <property type="protein sequence ID" value="NCD70607.1"/>
    <property type="molecule type" value="Genomic_DNA"/>
</dbReference>
<gene>
    <name evidence="4" type="ORF">GSY63_14665</name>
</gene>
<evidence type="ECO:0000313" key="5">
    <source>
        <dbReference type="Proteomes" id="UP000638732"/>
    </source>
</evidence>
<keyword evidence="2" id="KW-0812">Transmembrane</keyword>
<protein>
    <submittedName>
        <fullName evidence="4">Uncharacterized protein</fullName>
    </submittedName>
</protein>
<dbReference type="RefSeq" id="WP_166586573.1">
    <property type="nucleotide sequence ID" value="NZ_WWEO01000043.1"/>
</dbReference>
<keyword evidence="2" id="KW-0472">Membrane</keyword>
<keyword evidence="3" id="KW-0732">Signal</keyword>
<evidence type="ECO:0000313" key="4">
    <source>
        <dbReference type="EMBL" id="NCD70607.1"/>
    </source>
</evidence>
<feature type="coiled-coil region" evidence="1">
    <location>
        <begin position="224"/>
        <end position="262"/>
    </location>
</feature>
<name>A0A965ZJ01_9SPHI</name>
<organism evidence="4 5">
    <name type="scientific">Mucilaginibacter agri</name>
    <dbReference type="NCBI Taxonomy" id="2695265"/>
    <lineage>
        <taxon>Bacteria</taxon>
        <taxon>Pseudomonadati</taxon>
        <taxon>Bacteroidota</taxon>
        <taxon>Sphingobacteriia</taxon>
        <taxon>Sphingobacteriales</taxon>
        <taxon>Sphingobacteriaceae</taxon>
        <taxon>Mucilaginibacter</taxon>
    </lineage>
</organism>
<sequence length="265" mass="29079">MNNKLFFKGLIAAALITVSTQFAFAQDSTQKAAVAKSPVVYKPKPTNTQQTTAQPVSGVKPAATNPAGTYPAKPAPTTALPVAATHTYVPAGPVEPNDRSINGQYQFLLNRTYGYLRPVVAAFYKSVSDTLAFERKKIKPLQANVASLNDSVATLYKQLASQEQHLNLSTERVDTISLLGIDMTKSAYNTLMWGLVVAFGAVAAFIIIRSGSYSREAKYRIKLYEDLDEEYKTYKAKANDKEKKLARELQTARNKLEELTGNPGY</sequence>
<reference evidence="4" key="1">
    <citation type="submission" date="2020-01" db="EMBL/GenBank/DDBJ databases">
        <authorList>
            <person name="Seo Y.L."/>
        </authorList>
    </citation>
    <scope>NUCLEOTIDE SEQUENCE</scope>
    <source>
        <strain evidence="4">R11</strain>
    </source>
</reference>
<feature type="transmembrane region" description="Helical" evidence="2">
    <location>
        <begin position="191"/>
        <end position="208"/>
    </location>
</feature>
<dbReference type="AlphaFoldDB" id="A0A965ZJ01"/>
<keyword evidence="5" id="KW-1185">Reference proteome</keyword>
<reference evidence="4" key="2">
    <citation type="submission" date="2020-10" db="EMBL/GenBank/DDBJ databases">
        <title>Mucilaginibacter sp. nov., isolated from soil.</title>
        <authorList>
            <person name="Jeon C.O."/>
        </authorList>
    </citation>
    <scope>NUCLEOTIDE SEQUENCE</scope>
    <source>
        <strain evidence="4">R11</strain>
    </source>
</reference>
<evidence type="ECO:0000256" key="3">
    <source>
        <dbReference type="SAM" id="SignalP"/>
    </source>
</evidence>
<proteinExistence type="predicted"/>
<keyword evidence="1" id="KW-0175">Coiled coil</keyword>
<accession>A0A965ZJ01</accession>
<feature type="chain" id="PRO_5038134137" evidence="3">
    <location>
        <begin position="26"/>
        <end position="265"/>
    </location>
</feature>
<dbReference type="Proteomes" id="UP000638732">
    <property type="component" value="Unassembled WGS sequence"/>
</dbReference>
<keyword evidence="2" id="KW-1133">Transmembrane helix</keyword>
<feature type="signal peptide" evidence="3">
    <location>
        <begin position="1"/>
        <end position="25"/>
    </location>
</feature>